<evidence type="ECO:0000313" key="1">
    <source>
        <dbReference type="EMBL" id="KAG6965797.1"/>
    </source>
</evidence>
<proteinExistence type="predicted"/>
<reference evidence="1" key="1">
    <citation type="submission" date="2021-01" db="EMBL/GenBank/DDBJ databases">
        <title>Phytophthora aleatoria, a newly-described species from Pinus radiata is distinct from Phytophthora cactorum isolates based on comparative genomics.</title>
        <authorList>
            <person name="Mcdougal R."/>
            <person name="Panda P."/>
            <person name="Williams N."/>
            <person name="Studholme D.J."/>
        </authorList>
    </citation>
    <scope>NUCLEOTIDE SEQUENCE</scope>
    <source>
        <strain evidence="1">NZFS 4037</strain>
    </source>
</reference>
<gene>
    <name evidence="1" type="ORF">JG688_00007036</name>
</gene>
<comment type="caution">
    <text evidence="1">The sequence shown here is derived from an EMBL/GenBank/DDBJ whole genome shotgun (WGS) entry which is preliminary data.</text>
</comment>
<name>A0A8J5J8G5_9STRA</name>
<keyword evidence="2" id="KW-1185">Reference proteome</keyword>
<organism evidence="1 2">
    <name type="scientific">Phytophthora aleatoria</name>
    <dbReference type="NCBI Taxonomy" id="2496075"/>
    <lineage>
        <taxon>Eukaryota</taxon>
        <taxon>Sar</taxon>
        <taxon>Stramenopiles</taxon>
        <taxon>Oomycota</taxon>
        <taxon>Peronosporomycetes</taxon>
        <taxon>Peronosporales</taxon>
        <taxon>Peronosporaceae</taxon>
        <taxon>Phytophthora</taxon>
    </lineage>
</organism>
<sequence>MRRSNSLNRRNRLCRPIYPHLATRVTTSRIKWVISPPRKRGNGRRETKRAID</sequence>
<dbReference type="EMBL" id="JAENGY010000325">
    <property type="protein sequence ID" value="KAG6965797.1"/>
    <property type="molecule type" value="Genomic_DNA"/>
</dbReference>
<evidence type="ECO:0000313" key="2">
    <source>
        <dbReference type="Proteomes" id="UP000709295"/>
    </source>
</evidence>
<protein>
    <submittedName>
        <fullName evidence="1">Uncharacterized protein</fullName>
    </submittedName>
</protein>
<dbReference type="Proteomes" id="UP000709295">
    <property type="component" value="Unassembled WGS sequence"/>
</dbReference>
<dbReference type="AlphaFoldDB" id="A0A8J5J8G5"/>
<accession>A0A8J5J8G5</accession>